<dbReference type="STRING" id="1295533.A0A1E3HM12"/>
<sequence>MYSRERSRAYSEHLTPRGGKGGGSRRQREREWDGDAAYYPDDDRRSRRRGDRDRGRERDWQRDAWGQEREREGGRGGAGFDPDGPMSGVNAIRPRGSTGGKGNLSVGPLLRGVGLYLTTDLMELRENRAVLLGTVKSMAGTAIADALHTRVQVVVVNIDPDWPTNLCLLVQADDTDTFDVCKEYNNWTTSNAIRHLAQVVGDLREGEVKWRKRVVRKEWLTACRDSGMYLGEKEGFGGWEVKATWDPHLASRPNEPYAGAEGEHQNDEYHPSERQNGQGVDESFDRSERNEEEGIRVKEEPDLHAENNGNASPSRLALDTPDHHLPSMTQPRPPLDPSPTKPFDLRLRINGTEPSPSQDSAYLPRATLPPAGSPINIRRPAPPLSEALSGVMAAPLPVLNGALGNGHGPPSRAGTATGSAVGSVGSGTVGTRREGLFVIGGMVPLTFFMVEPSRAVEIMIKTLGAGIITLPHVAQIHLFPIPRLTAPQIPEHVSALEALRGEEGKVAISQEWVLDCCERMEVLPMEAYLVG</sequence>
<feature type="compositionally biased region" description="Basic and acidic residues" evidence="1">
    <location>
        <begin position="1"/>
        <end position="15"/>
    </location>
</feature>
<feature type="region of interest" description="Disordered" evidence="1">
    <location>
        <begin position="250"/>
        <end position="381"/>
    </location>
</feature>
<feature type="compositionally biased region" description="Basic and acidic residues" evidence="1">
    <location>
        <begin position="261"/>
        <end position="273"/>
    </location>
</feature>
<comment type="caution">
    <text evidence="3">The sequence shown here is derived from an EMBL/GenBank/DDBJ whole genome shotgun (WGS) entry which is preliminary data.</text>
</comment>
<feature type="region of interest" description="Disordered" evidence="1">
    <location>
        <begin position="403"/>
        <end position="426"/>
    </location>
</feature>
<evidence type="ECO:0000259" key="2">
    <source>
        <dbReference type="PROSITE" id="PS50172"/>
    </source>
</evidence>
<evidence type="ECO:0000313" key="4">
    <source>
        <dbReference type="Proteomes" id="UP000094065"/>
    </source>
</evidence>
<evidence type="ECO:0000313" key="3">
    <source>
        <dbReference type="EMBL" id="ODN77387.1"/>
    </source>
</evidence>
<feature type="compositionally biased region" description="Basic and acidic residues" evidence="1">
    <location>
        <begin position="283"/>
        <end position="305"/>
    </location>
</feature>
<feature type="compositionally biased region" description="Pro residues" evidence="1">
    <location>
        <begin position="331"/>
        <end position="340"/>
    </location>
</feature>
<feature type="region of interest" description="Disordered" evidence="1">
    <location>
        <begin position="1"/>
        <end position="104"/>
    </location>
</feature>
<name>A0A1E3HM12_9TREE</name>
<dbReference type="AlphaFoldDB" id="A0A1E3HM12"/>
<accession>A0A1E3HM12</accession>
<protein>
    <recommendedName>
        <fullName evidence="2">BRCT domain-containing protein</fullName>
    </recommendedName>
</protein>
<feature type="compositionally biased region" description="Basic and acidic residues" evidence="1">
    <location>
        <begin position="41"/>
        <end position="74"/>
    </location>
</feature>
<dbReference type="GeneID" id="30155880"/>
<keyword evidence="4" id="KW-1185">Reference proteome</keyword>
<organism evidence="3 4">
    <name type="scientific">Cryptococcus amylolentus CBS 6039</name>
    <dbReference type="NCBI Taxonomy" id="1295533"/>
    <lineage>
        <taxon>Eukaryota</taxon>
        <taxon>Fungi</taxon>
        <taxon>Dikarya</taxon>
        <taxon>Basidiomycota</taxon>
        <taxon>Agaricomycotina</taxon>
        <taxon>Tremellomycetes</taxon>
        <taxon>Tremellales</taxon>
        <taxon>Cryptococcaceae</taxon>
        <taxon>Cryptococcus</taxon>
    </lineage>
</organism>
<dbReference type="RefSeq" id="XP_018992623.1">
    <property type="nucleotide sequence ID" value="XM_019138680.1"/>
</dbReference>
<dbReference type="EMBL" id="AWGJ01000007">
    <property type="protein sequence ID" value="ODN77387.1"/>
    <property type="molecule type" value="Genomic_DNA"/>
</dbReference>
<dbReference type="PROSITE" id="PS50172">
    <property type="entry name" value="BRCT"/>
    <property type="match status" value="1"/>
</dbReference>
<dbReference type="OrthoDB" id="2575495at2759"/>
<gene>
    <name evidence="3" type="ORF">L202_04571</name>
</gene>
<proteinExistence type="predicted"/>
<feature type="compositionally biased region" description="Low complexity" evidence="1">
    <location>
        <begin position="411"/>
        <end position="423"/>
    </location>
</feature>
<dbReference type="Proteomes" id="UP000094065">
    <property type="component" value="Unassembled WGS sequence"/>
</dbReference>
<evidence type="ECO:0000256" key="1">
    <source>
        <dbReference type="SAM" id="MobiDB-lite"/>
    </source>
</evidence>
<feature type="domain" description="BRCT" evidence="2">
    <location>
        <begin position="508"/>
        <end position="530"/>
    </location>
</feature>
<reference evidence="3 4" key="1">
    <citation type="submission" date="2016-06" db="EMBL/GenBank/DDBJ databases">
        <title>Evolution of pathogenesis and genome organization in the Tremellales.</title>
        <authorList>
            <person name="Cuomo C."/>
            <person name="Litvintseva A."/>
            <person name="Heitman J."/>
            <person name="Chen Y."/>
            <person name="Sun S."/>
            <person name="Springer D."/>
            <person name="Dromer F."/>
            <person name="Young S."/>
            <person name="Zeng Q."/>
            <person name="Chapman S."/>
            <person name="Gujja S."/>
            <person name="Saif S."/>
            <person name="Birren B."/>
        </authorList>
    </citation>
    <scope>NUCLEOTIDE SEQUENCE [LARGE SCALE GENOMIC DNA]</scope>
    <source>
        <strain evidence="3 4">CBS 6039</strain>
    </source>
</reference>
<dbReference type="InterPro" id="IPR001357">
    <property type="entry name" value="BRCT_dom"/>
</dbReference>